<dbReference type="GeneID" id="64766404"/>
<evidence type="ECO:0000313" key="1">
    <source>
        <dbReference type="EMBL" id="AVO25152.1"/>
    </source>
</evidence>
<protein>
    <submittedName>
        <fullName evidence="1">Uncharacterized protein</fullName>
    </submittedName>
</protein>
<dbReference type="KEGG" id="vg:64766404"/>
<proteinExistence type="predicted"/>
<dbReference type="RefSeq" id="YP_010059173.1">
    <property type="nucleotide sequence ID" value="NC_054724.1"/>
</dbReference>
<reference evidence="2" key="1">
    <citation type="submission" date="2018-02" db="EMBL/GenBank/DDBJ databases">
        <authorList>
            <person name="Cohen D.B."/>
            <person name="Kent A.D."/>
        </authorList>
    </citation>
    <scope>NUCLEOTIDE SEQUENCE [LARGE SCALE GENOMIC DNA]</scope>
</reference>
<name>A0A2P1JXW0_9CAUD</name>
<dbReference type="Proteomes" id="UP000241290">
    <property type="component" value="Genome"/>
</dbReference>
<keyword evidence="2" id="KW-1185">Reference proteome</keyword>
<sequence>MGMNPPSEPHKLAEALGKRVLQSYRACGDYPETNEIVGQAALSFLGKYAEEQMDTNGFTVQVHSAPTEHELYPAGYWAVQVPEDDPDYRVNMPPGLYINDESDRGITRPGTISLLGISTTNMSIGMAKALVPALLAAVAAIQRAEGSTE</sequence>
<dbReference type="EMBL" id="MG962366">
    <property type="protein sequence ID" value="AVO25152.1"/>
    <property type="molecule type" value="Genomic_DNA"/>
</dbReference>
<evidence type="ECO:0000313" key="2">
    <source>
        <dbReference type="Proteomes" id="UP000241290"/>
    </source>
</evidence>
<organism evidence="1 2">
    <name type="scientific">Rhodococcus phage Finch</name>
    <dbReference type="NCBI Taxonomy" id="2094144"/>
    <lineage>
        <taxon>Viruses</taxon>
        <taxon>Duplodnaviria</taxon>
        <taxon>Heunggongvirae</taxon>
        <taxon>Uroviricota</taxon>
        <taxon>Caudoviricetes</taxon>
        <taxon>Finchvirus</taxon>
        <taxon>Finchvirus finch</taxon>
    </lineage>
</organism>
<gene>
    <name evidence="1" type="primary">151</name>
    <name evidence="1" type="ORF">SEA_FINCH_151</name>
</gene>
<accession>A0A2P1JXW0</accession>